<feature type="region of interest" description="Disordered" evidence="1">
    <location>
        <begin position="1"/>
        <end position="21"/>
    </location>
</feature>
<gene>
    <name evidence="2" type="ORF">AK812_SmicGene41291</name>
</gene>
<dbReference type="AlphaFoldDB" id="A0A1Q9C6G8"/>
<accession>A0A1Q9C6G8</accession>
<keyword evidence="3" id="KW-1185">Reference proteome</keyword>
<evidence type="ECO:0000313" key="3">
    <source>
        <dbReference type="Proteomes" id="UP000186817"/>
    </source>
</evidence>
<dbReference type="EMBL" id="LSRX01001601">
    <property type="protein sequence ID" value="OLP78518.1"/>
    <property type="molecule type" value="Genomic_DNA"/>
</dbReference>
<dbReference type="Proteomes" id="UP000186817">
    <property type="component" value="Unassembled WGS sequence"/>
</dbReference>
<protein>
    <submittedName>
        <fullName evidence="2">Uncharacterized protein</fullName>
    </submittedName>
</protein>
<evidence type="ECO:0000313" key="2">
    <source>
        <dbReference type="EMBL" id="OLP78518.1"/>
    </source>
</evidence>
<feature type="non-terminal residue" evidence="2">
    <location>
        <position position="65"/>
    </location>
</feature>
<evidence type="ECO:0000256" key="1">
    <source>
        <dbReference type="SAM" id="MobiDB-lite"/>
    </source>
</evidence>
<dbReference type="OrthoDB" id="8119704at2759"/>
<proteinExistence type="predicted"/>
<comment type="caution">
    <text evidence="2">The sequence shown here is derived from an EMBL/GenBank/DDBJ whole genome shotgun (WGS) entry which is preliminary data.</text>
</comment>
<feature type="compositionally biased region" description="Low complexity" evidence="1">
    <location>
        <begin position="1"/>
        <end position="15"/>
    </location>
</feature>
<sequence>MSFSARLAAQRALSRPPGGGSLRGFAVLSHVWTGGQRPDASGPQKVCVMMHGILGSKSRHGGLAG</sequence>
<organism evidence="2 3">
    <name type="scientific">Symbiodinium microadriaticum</name>
    <name type="common">Dinoflagellate</name>
    <name type="synonym">Zooxanthella microadriatica</name>
    <dbReference type="NCBI Taxonomy" id="2951"/>
    <lineage>
        <taxon>Eukaryota</taxon>
        <taxon>Sar</taxon>
        <taxon>Alveolata</taxon>
        <taxon>Dinophyceae</taxon>
        <taxon>Suessiales</taxon>
        <taxon>Symbiodiniaceae</taxon>
        <taxon>Symbiodinium</taxon>
    </lineage>
</organism>
<reference evidence="2 3" key="1">
    <citation type="submission" date="2016-02" db="EMBL/GenBank/DDBJ databases">
        <title>Genome analysis of coral dinoflagellate symbionts highlights evolutionary adaptations to a symbiotic lifestyle.</title>
        <authorList>
            <person name="Aranda M."/>
            <person name="Li Y."/>
            <person name="Liew Y.J."/>
            <person name="Baumgarten S."/>
            <person name="Simakov O."/>
            <person name="Wilson M."/>
            <person name="Piel J."/>
            <person name="Ashoor H."/>
            <person name="Bougouffa S."/>
            <person name="Bajic V.B."/>
            <person name="Ryu T."/>
            <person name="Ravasi T."/>
            <person name="Bayer T."/>
            <person name="Micklem G."/>
            <person name="Kim H."/>
            <person name="Bhak J."/>
            <person name="Lajeunesse T.C."/>
            <person name="Voolstra C.R."/>
        </authorList>
    </citation>
    <scope>NUCLEOTIDE SEQUENCE [LARGE SCALE GENOMIC DNA]</scope>
    <source>
        <strain evidence="2 3">CCMP2467</strain>
    </source>
</reference>
<name>A0A1Q9C6G8_SYMMI</name>